<evidence type="ECO:0000313" key="2">
    <source>
        <dbReference type="Proteomes" id="UP001314205"/>
    </source>
</evidence>
<proteinExistence type="predicted"/>
<evidence type="ECO:0000313" key="1">
    <source>
        <dbReference type="EMBL" id="CAK1594315.1"/>
    </source>
</evidence>
<dbReference type="AlphaFoldDB" id="A0AAV1LHB1"/>
<protein>
    <recommendedName>
        <fullName evidence="3">Kazal-like domain-containing protein</fullName>
    </recommendedName>
</protein>
<dbReference type="Gene3D" id="3.30.60.30">
    <property type="match status" value="1"/>
</dbReference>
<dbReference type="Proteomes" id="UP001314205">
    <property type="component" value="Unassembled WGS sequence"/>
</dbReference>
<gene>
    <name evidence="1" type="ORF">PARMNEM_LOCUS13966</name>
</gene>
<accession>A0AAV1LHB1</accession>
<keyword evidence="2" id="KW-1185">Reference proteome</keyword>
<organism evidence="1 2">
    <name type="scientific">Parnassius mnemosyne</name>
    <name type="common">clouded apollo</name>
    <dbReference type="NCBI Taxonomy" id="213953"/>
    <lineage>
        <taxon>Eukaryota</taxon>
        <taxon>Metazoa</taxon>
        <taxon>Ecdysozoa</taxon>
        <taxon>Arthropoda</taxon>
        <taxon>Hexapoda</taxon>
        <taxon>Insecta</taxon>
        <taxon>Pterygota</taxon>
        <taxon>Neoptera</taxon>
        <taxon>Endopterygota</taxon>
        <taxon>Lepidoptera</taxon>
        <taxon>Glossata</taxon>
        <taxon>Ditrysia</taxon>
        <taxon>Papilionoidea</taxon>
        <taxon>Papilionidae</taxon>
        <taxon>Parnassiinae</taxon>
        <taxon>Parnassini</taxon>
        <taxon>Parnassius</taxon>
        <taxon>Driopa</taxon>
    </lineage>
</organism>
<reference evidence="1 2" key="1">
    <citation type="submission" date="2023-11" db="EMBL/GenBank/DDBJ databases">
        <authorList>
            <person name="Hedman E."/>
            <person name="Englund M."/>
            <person name="Stromberg M."/>
            <person name="Nyberg Akerstrom W."/>
            <person name="Nylinder S."/>
            <person name="Jareborg N."/>
            <person name="Kallberg Y."/>
            <person name="Kronander E."/>
        </authorList>
    </citation>
    <scope>NUCLEOTIDE SEQUENCE [LARGE SCALE GENOMIC DNA]</scope>
</reference>
<evidence type="ECO:0008006" key="3">
    <source>
        <dbReference type="Google" id="ProtNLM"/>
    </source>
</evidence>
<comment type="caution">
    <text evidence="1">The sequence shown here is derived from an EMBL/GenBank/DDBJ whole genome shotgun (WGS) entry which is preliminary data.</text>
</comment>
<dbReference type="EMBL" id="CAVLGL010000090">
    <property type="protein sequence ID" value="CAK1594315.1"/>
    <property type="molecule type" value="Genomic_DNA"/>
</dbReference>
<name>A0AAV1LHB1_9NEOP</name>
<sequence>MSEYKAHYVNPRHAQPSRVRFYPKNSVFRKSDLIDKGCVVFLNDCPTFYKHKIVCARHYDGEYKSFSNYCQMEYENCNSWRKWSMVKQERC</sequence>